<reference evidence="1" key="2">
    <citation type="journal article" date="2015" name="Fish Shellfish Immunol.">
        <title>Early steps in the European eel (Anguilla anguilla)-Vibrio vulnificus interaction in the gills: Role of the RtxA13 toxin.</title>
        <authorList>
            <person name="Callol A."/>
            <person name="Pajuelo D."/>
            <person name="Ebbesson L."/>
            <person name="Teles M."/>
            <person name="MacKenzie S."/>
            <person name="Amaro C."/>
        </authorList>
    </citation>
    <scope>NUCLEOTIDE SEQUENCE</scope>
</reference>
<dbReference type="EMBL" id="GBXM01086634">
    <property type="protein sequence ID" value="JAH21943.1"/>
    <property type="molecule type" value="Transcribed_RNA"/>
</dbReference>
<dbReference type="AlphaFoldDB" id="A0A0E9R0U4"/>
<sequence length="82" mass="9395">MFVFAYSKTNIPSLWSTSRSARINVVKRGVDCSVLRPLLSAQIDFKNSYFKFGLFNVRSLNNKAPLLNDYTTDQKVDIIVFN</sequence>
<accession>A0A0E9R0U4</accession>
<evidence type="ECO:0000313" key="1">
    <source>
        <dbReference type="EMBL" id="JAH21943.1"/>
    </source>
</evidence>
<proteinExistence type="predicted"/>
<protein>
    <submittedName>
        <fullName evidence="1">Uncharacterized protein</fullName>
    </submittedName>
</protein>
<organism evidence="1">
    <name type="scientific">Anguilla anguilla</name>
    <name type="common">European freshwater eel</name>
    <name type="synonym">Muraena anguilla</name>
    <dbReference type="NCBI Taxonomy" id="7936"/>
    <lineage>
        <taxon>Eukaryota</taxon>
        <taxon>Metazoa</taxon>
        <taxon>Chordata</taxon>
        <taxon>Craniata</taxon>
        <taxon>Vertebrata</taxon>
        <taxon>Euteleostomi</taxon>
        <taxon>Actinopterygii</taxon>
        <taxon>Neopterygii</taxon>
        <taxon>Teleostei</taxon>
        <taxon>Anguilliformes</taxon>
        <taxon>Anguillidae</taxon>
        <taxon>Anguilla</taxon>
    </lineage>
</organism>
<reference evidence="1" key="1">
    <citation type="submission" date="2014-11" db="EMBL/GenBank/DDBJ databases">
        <authorList>
            <person name="Amaro Gonzalez C."/>
        </authorList>
    </citation>
    <scope>NUCLEOTIDE SEQUENCE</scope>
</reference>
<name>A0A0E9R0U4_ANGAN</name>